<name>A0A5A7QPP7_STRAF</name>
<dbReference type="GO" id="GO:0042548">
    <property type="term" value="P:regulation of photosynthesis, light reaction"/>
    <property type="evidence" value="ECO:0007669"/>
    <property type="project" value="InterPro"/>
</dbReference>
<comment type="subcellular location">
    <subcellularLocation>
        <location evidence="1">Membrane</location>
        <topology evidence="1">Multi-pass membrane protein</topology>
    </subcellularLocation>
</comment>
<dbReference type="Proteomes" id="UP000325081">
    <property type="component" value="Unassembled WGS sequence"/>
</dbReference>
<dbReference type="GO" id="GO:0016020">
    <property type="term" value="C:membrane"/>
    <property type="evidence" value="ECO:0007669"/>
    <property type="project" value="UniProtKB-SubCell"/>
</dbReference>
<feature type="transmembrane region" description="Helical" evidence="7">
    <location>
        <begin position="115"/>
        <end position="136"/>
    </location>
</feature>
<evidence type="ECO:0000256" key="6">
    <source>
        <dbReference type="ARBA" id="ARBA00023136"/>
    </source>
</evidence>
<dbReference type="PIRSF" id="PIRSF016988">
    <property type="entry name" value="UCP016988"/>
    <property type="match status" value="1"/>
</dbReference>
<keyword evidence="4 7" id="KW-1133">Transmembrane helix</keyword>
<protein>
    <submittedName>
        <fullName evidence="8">UPF0187 protein At3g61320</fullName>
    </submittedName>
</protein>
<keyword evidence="6 7" id="KW-0472">Membrane</keyword>
<accession>A0A5A7QPP7</accession>
<organism evidence="8 9">
    <name type="scientific">Striga asiatica</name>
    <name type="common">Asiatic witchweed</name>
    <name type="synonym">Buchnera asiatica</name>
    <dbReference type="NCBI Taxonomy" id="4170"/>
    <lineage>
        <taxon>Eukaryota</taxon>
        <taxon>Viridiplantae</taxon>
        <taxon>Streptophyta</taxon>
        <taxon>Embryophyta</taxon>
        <taxon>Tracheophyta</taxon>
        <taxon>Spermatophyta</taxon>
        <taxon>Magnoliopsida</taxon>
        <taxon>eudicotyledons</taxon>
        <taxon>Gunneridae</taxon>
        <taxon>Pentapetalae</taxon>
        <taxon>asterids</taxon>
        <taxon>lamiids</taxon>
        <taxon>Lamiales</taxon>
        <taxon>Orobanchaceae</taxon>
        <taxon>Buchnereae</taxon>
        <taxon>Striga</taxon>
    </lineage>
</organism>
<reference evidence="9" key="1">
    <citation type="journal article" date="2019" name="Curr. Biol.">
        <title>Genome Sequence of Striga asiatica Provides Insight into the Evolution of Plant Parasitism.</title>
        <authorList>
            <person name="Yoshida S."/>
            <person name="Kim S."/>
            <person name="Wafula E.K."/>
            <person name="Tanskanen J."/>
            <person name="Kim Y.M."/>
            <person name="Honaas L."/>
            <person name="Yang Z."/>
            <person name="Spallek T."/>
            <person name="Conn C.E."/>
            <person name="Ichihashi Y."/>
            <person name="Cheong K."/>
            <person name="Cui S."/>
            <person name="Der J.P."/>
            <person name="Gundlach H."/>
            <person name="Jiao Y."/>
            <person name="Hori C."/>
            <person name="Ishida J.K."/>
            <person name="Kasahara H."/>
            <person name="Kiba T."/>
            <person name="Kim M.S."/>
            <person name="Koo N."/>
            <person name="Laohavisit A."/>
            <person name="Lee Y.H."/>
            <person name="Lumba S."/>
            <person name="McCourt P."/>
            <person name="Mortimer J.C."/>
            <person name="Mutuku J.M."/>
            <person name="Nomura T."/>
            <person name="Sasaki-Sekimoto Y."/>
            <person name="Seto Y."/>
            <person name="Wang Y."/>
            <person name="Wakatake T."/>
            <person name="Sakakibara H."/>
            <person name="Demura T."/>
            <person name="Yamaguchi S."/>
            <person name="Yoneyama K."/>
            <person name="Manabe R.I."/>
            <person name="Nelson D.C."/>
            <person name="Schulman A.H."/>
            <person name="Timko M.P."/>
            <person name="dePamphilis C.W."/>
            <person name="Choi D."/>
            <person name="Shirasu K."/>
        </authorList>
    </citation>
    <scope>NUCLEOTIDE SEQUENCE [LARGE SCALE GENOMIC DNA]</scope>
    <source>
        <strain evidence="9">cv. UVA1</strain>
    </source>
</reference>
<gene>
    <name evidence="8" type="ORF">STAS_23437</name>
</gene>
<dbReference type="PANTHER" id="PTHR33281">
    <property type="entry name" value="UPF0187 PROTEIN YNEE"/>
    <property type="match status" value="1"/>
</dbReference>
<dbReference type="Pfam" id="PF25539">
    <property type="entry name" value="Bestrophin_2"/>
    <property type="match status" value="1"/>
</dbReference>
<dbReference type="GO" id="GO:0005247">
    <property type="term" value="F:voltage-gated chloride channel activity"/>
    <property type="evidence" value="ECO:0007669"/>
    <property type="project" value="InterPro"/>
</dbReference>
<dbReference type="PANTHER" id="PTHR33281:SF1">
    <property type="entry name" value="VOLTAGE-DEPENDENT CHLORIDE CHANNEL 1, CHLOROPLASTIC"/>
    <property type="match status" value="1"/>
</dbReference>
<keyword evidence="5" id="KW-0406">Ion transport</keyword>
<evidence type="ECO:0000256" key="7">
    <source>
        <dbReference type="SAM" id="Phobius"/>
    </source>
</evidence>
<evidence type="ECO:0000313" key="9">
    <source>
        <dbReference type="Proteomes" id="UP000325081"/>
    </source>
</evidence>
<comment type="caution">
    <text evidence="8">The sequence shown here is derived from an EMBL/GenBank/DDBJ whole genome shotgun (WGS) entry which is preliminary data.</text>
</comment>
<dbReference type="EMBL" id="BKCP01007515">
    <property type="protein sequence ID" value="GER46397.1"/>
    <property type="molecule type" value="Genomic_DNA"/>
</dbReference>
<dbReference type="OrthoDB" id="1368at2759"/>
<evidence type="ECO:0000313" key="8">
    <source>
        <dbReference type="EMBL" id="GER46397.1"/>
    </source>
</evidence>
<evidence type="ECO:0000256" key="3">
    <source>
        <dbReference type="ARBA" id="ARBA00022692"/>
    </source>
</evidence>
<evidence type="ECO:0000256" key="1">
    <source>
        <dbReference type="ARBA" id="ARBA00004141"/>
    </source>
</evidence>
<evidence type="ECO:0000256" key="4">
    <source>
        <dbReference type="ARBA" id="ARBA00022989"/>
    </source>
</evidence>
<evidence type="ECO:0000256" key="5">
    <source>
        <dbReference type="ARBA" id="ARBA00023065"/>
    </source>
</evidence>
<dbReference type="InterPro" id="IPR024701">
    <property type="entry name" value="VCCN1/2"/>
</dbReference>
<dbReference type="AlphaFoldDB" id="A0A5A7QPP7"/>
<dbReference type="InterPro" id="IPR044669">
    <property type="entry name" value="YneE/VCCN1/2-like"/>
</dbReference>
<proteinExistence type="predicted"/>
<keyword evidence="2" id="KW-0813">Transport</keyword>
<evidence type="ECO:0000256" key="2">
    <source>
        <dbReference type="ARBA" id="ARBA00022448"/>
    </source>
</evidence>
<keyword evidence="9" id="KW-1185">Reference proteome</keyword>
<keyword evidence="3 7" id="KW-0812">Transmembrane</keyword>
<sequence length="422" mass="47425">MTAPIRHPANLFPSSSSYCPADFNSVRTVLKFRPSPKISHKFFCSCKASQNPQNPNPNQDWTLPWIFQTIPDWADSAKERGMKRKRSLYGHENWVQHRSSSRHVRHFMSSLSSRVILSLVPPVIFFTSVSAVIAAYNSAVSLDLLPEFFPVLRASSLPYQLTAPALALLLVFRTEASYSRFEEGKKAWTKVIVGANDFARQVLASVGSPNPNNASLRNAILKYIMAFPVALKCHIIYGSDIARDLKNLLDVEDLAVVLSSKHRPRCIIEFISQSLHMLDLEPAKLNMLESKLGCFHEGIGVCEQLLGTPIPLSYTRLTSRFLVLWHFTLPIILWDECHWIVVPATFISAASLFCIEEVGVLIEEPFPVLALDELCLTVRTNIEDVLKNEKSIQACVNSKRKTHCSKNCSNGWPSSFEDRQPG</sequence>